<accession>A0ABW7FU60</accession>
<reference evidence="2 3" key="1">
    <citation type="submission" date="2024-08" db="EMBL/GenBank/DDBJ databases">
        <authorList>
            <person name="Lu H."/>
        </authorList>
    </citation>
    <scope>NUCLEOTIDE SEQUENCE [LARGE SCALE GENOMIC DNA]</scope>
    <source>
        <strain evidence="2 3">BYS180W</strain>
    </source>
</reference>
<dbReference type="EMBL" id="JBIGHZ010000002">
    <property type="protein sequence ID" value="MFG6447864.1"/>
    <property type="molecule type" value="Genomic_DNA"/>
</dbReference>
<feature type="domain" description="CheW-like" evidence="1">
    <location>
        <begin position="15"/>
        <end position="161"/>
    </location>
</feature>
<evidence type="ECO:0000259" key="1">
    <source>
        <dbReference type="PROSITE" id="PS50851"/>
    </source>
</evidence>
<protein>
    <submittedName>
        <fullName evidence="2">Chemotaxis protein CheW</fullName>
    </submittedName>
</protein>
<keyword evidence="3" id="KW-1185">Reference proteome</keyword>
<sequence>MEPADLHQSSPPGATRQLLRLSVAHEAMLVPIDAVREILELVRLTPLPQSPGFIAGVMNLRGAVVPVIDVGHRMGLGPIATSKRTAIVVVEVKGDEEHDKLITGVLVDAVYEVLEVDTRHIEPVPQLGLPIPAEFIAGMVNLQQRYAALLSLDQVLSPALLTRLIGEPA</sequence>
<organism evidence="2 3">
    <name type="scientific">Roseateles rivi</name>
    <dbReference type="NCBI Taxonomy" id="3299028"/>
    <lineage>
        <taxon>Bacteria</taxon>
        <taxon>Pseudomonadati</taxon>
        <taxon>Pseudomonadota</taxon>
        <taxon>Betaproteobacteria</taxon>
        <taxon>Burkholderiales</taxon>
        <taxon>Sphaerotilaceae</taxon>
        <taxon>Roseateles</taxon>
    </lineage>
</organism>
<dbReference type="Gene3D" id="2.30.30.40">
    <property type="entry name" value="SH3 Domains"/>
    <property type="match status" value="1"/>
</dbReference>
<dbReference type="InterPro" id="IPR002545">
    <property type="entry name" value="CheW-lke_dom"/>
</dbReference>
<dbReference type="Gene3D" id="2.40.50.180">
    <property type="entry name" value="CheA-289, Domain 4"/>
    <property type="match status" value="1"/>
</dbReference>
<dbReference type="PROSITE" id="PS50851">
    <property type="entry name" value="CHEW"/>
    <property type="match status" value="1"/>
</dbReference>
<dbReference type="PANTHER" id="PTHR22617:SF41">
    <property type="entry name" value="CHEMOTAXIS SIGNAL TRANSDUCTION SYSTEM ADAPTOR PROTEIN CHEW"/>
    <property type="match status" value="1"/>
</dbReference>
<proteinExistence type="predicted"/>
<dbReference type="PANTHER" id="PTHR22617">
    <property type="entry name" value="CHEMOTAXIS SENSOR HISTIDINE KINASE-RELATED"/>
    <property type="match status" value="1"/>
</dbReference>
<dbReference type="InterPro" id="IPR039315">
    <property type="entry name" value="CheW"/>
</dbReference>
<dbReference type="SUPFAM" id="SSF50341">
    <property type="entry name" value="CheW-like"/>
    <property type="match status" value="1"/>
</dbReference>
<evidence type="ECO:0000313" key="2">
    <source>
        <dbReference type="EMBL" id="MFG6447864.1"/>
    </source>
</evidence>
<dbReference type="SMART" id="SM00260">
    <property type="entry name" value="CheW"/>
    <property type="match status" value="1"/>
</dbReference>
<gene>
    <name evidence="2" type="ORF">ACG0Z6_06335</name>
</gene>
<dbReference type="RefSeq" id="WP_394459614.1">
    <property type="nucleotide sequence ID" value="NZ_JBIGHZ010000002.1"/>
</dbReference>
<dbReference type="Proteomes" id="UP001606099">
    <property type="component" value="Unassembled WGS sequence"/>
</dbReference>
<dbReference type="Pfam" id="PF01584">
    <property type="entry name" value="CheW"/>
    <property type="match status" value="1"/>
</dbReference>
<evidence type="ECO:0000313" key="3">
    <source>
        <dbReference type="Proteomes" id="UP001606099"/>
    </source>
</evidence>
<name>A0ABW7FU60_9BURK</name>
<comment type="caution">
    <text evidence="2">The sequence shown here is derived from an EMBL/GenBank/DDBJ whole genome shotgun (WGS) entry which is preliminary data.</text>
</comment>
<dbReference type="InterPro" id="IPR036061">
    <property type="entry name" value="CheW-like_dom_sf"/>
</dbReference>